<evidence type="ECO:0000313" key="2">
    <source>
        <dbReference type="Proteomes" id="UP000295620"/>
    </source>
</evidence>
<evidence type="ECO:0000313" key="1">
    <source>
        <dbReference type="EMBL" id="TDQ08482.1"/>
    </source>
</evidence>
<dbReference type="OrthoDB" id="1094200at2"/>
<protein>
    <submittedName>
        <fullName evidence="1">Dnd system-associated protein 4</fullName>
    </submittedName>
</protein>
<dbReference type="AlphaFoldDB" id="A0A4R6SWH1"/>
<keyword evidence="2" id="KW-1185">Reference proteome</keyword>
<organism evidence="1 2">
    <name type="scientific">Pedobacter metabolipauper</name>
    <dbReference type="NCBI Taxonomy" id="425513"/>
    <lineage>
        <taxon>Bacteria</taxon>
        <taxon>Pseudomonadati</taxon>
        <taxon>Bacteroidota</taxon>
        <taxon>Sphingobacteriia</taxon>
        <taxon>Sphingobacteriales</taxon>
        <taxon>Sphingobacteriaceae</taxon>
        <taxon>Pedobacter</taxon>
    </lineage>
</organism>
<comment type="caution">
    <text evidence="1">The sequence shown here is derived from an EMBL/GenBank/DDBJ whole genome shotgun (WGS) entry which is preliminary data.</text>
</comment>
<gene>
    <name evidence="1" type="ORF">ATK78_2996</name>
</gene>
<proteinExistence type="predicted"/>
<accession>A0A4R6SWH1</accession>
<dbReference type="RefSeq" id="WP_133576844.1">
    <property type="nucleotide sequence ID" value="NZ_SNYC01000005.1"/>
</dbReference>
<name>A0A4R6SWH1_9SPHI</name>
<dbReference type="Proteomes" id="UP000295620">
    <property type="component" value="Unassembled WGS sequence"/>
</dbReference>
<sequence length="149" mass="17216">MEDQPIDDGSLMNIEQDYYERLFNNRLTPSQGGEKREKKNFPFEHMWELFVYAAVLGFKRGNPKSLTKLNKPFRWGNIGSQHRKNLLVLAVAKAATFEILQEKERIKQFIEEYANAGLSIIDQELKNNPAAYSDLETFTLKILHGLPKA</sequence>
<dbReference type="EMBL" id="SNYC01000005">
    <property type="protein sequence ID" value="TDQ08482.1"/>
    <property type="molecule type" value="Genomic_DNA"/>
</dbReference>
<reference evidence="1 2" key="1">
    <citation type="submission" date="2019-03" db="EMBL/GenBank/DDBJ databases">
        <title>Genomic Encyclopedia of Archaeal and Bacterial Type Strains, Phase II (KMG-II): from individual species to whole genera.</title>
        <authorList>
            <person name="Goeker M."/>
        </authorList>
    </citation>
    <scope>NUCLEOTIDE SEQUENCE [LARGE SCALE GENOMIC DNA]</scope>
    <source>
        <strain evidence="1 2">DSM 19035</strain>
    </source>
</reference>